<feature type="transmembrane region" description="Helical" evidence="4">
    <location>
        <begin position="99"/>
        <end position="115"/>
    </location>
</feature>
<evidence type="ECO:0000256" key="3">
    <source>
        <dbReference type="ARBA" id="ARBA00023012"/>
    </source>
</evidence>
<comment type="caution">
    <text evidence="6">The sequence shown here is derived from an EMBL/GenBank/DDBJ whole genome shotgun (WGS) entry which is preliminary data.</text>
</comment>
<keyword evidence="4" id="KW-0812">Transmembrane</keyword>
<dbReference type="InterPro" id="IPR003594">
    <property type="entry name" value="HATPase_dom"/>
</dbReference>
<proteinExistence type="predicted"/>
<keyword evidence="3" id="KW-0902">Two-component regulatory system</keyword>
<reference evidence="6 7" key="1">
    <citation type="submission" date="2021-03" db="EMBL/GenBank/DDBJ databases">
        <title>Sequencing the genomes of 1000 actinobacteria strains.</title>
        <authorList>
            <person name="Klenk H.-P."/>
        </authorList>
    </citation>
    <scope>NUCLEOTIDE SEQUENCE [LARGE SCALE GENOMIC DNA]</scope>
    <source>
        <strain evidence="6 7">DSM 45510</strain>
    </source>
</reference>
<feature type="transmembrane region" description="Helical" evidence="4">
    <location>
        <begin position="70"/>
        <end position="87"/>
    </location>
</feature>
<gene>
    <name evidence="6" type="ORF">JOM49_000442</name>
</gene>
<keyword evidence="4" id="KW-0472">Membrane</keyword>
<dbReference type="Pfam" id="PF02518">
    <property type="entry name" value="HATPase_c"/>
    <property type="match status" value="1"/>
</dbReference>
<evidence type="ECO:0000313" key="7">
    <source>
        <dbReference type="Proteomes" id="UP000741013"/>
    </source>
</evidence>
<dbReference type="Gene3D" id="3.30.565.10">
    <property type="entry name" value="Histidine kinase-like ATPase, C-terminal domain"/>
    <property type="match status" value="1"/>
</dbReference>
<feature type="transmembrane region" description="Helical" evidence="4">
    <location>
        <begin position="120"/>
        <end position="137"/>
    </location>
</feature>
<dbReference type="Proteomes" id="UP000741013">
    <property type="component" value="Unassembled WGS sequence"/>
</dbReference>
<evidence type="ECO:0000256" key="4">
    <source>
        <dbReference type="SAM" id="Phobius"/>
    </source>
</evidence>
<dbReference type="InterPro" id="IPR050482">
    <property type="entry name" value="Sensor_HK_TwoCompSys"/>
</dbReference>
<evidence type="ECO:0000256" key="2">
    <source>
        <dbReference type="ARBA" id="ARBA00022777"/>
    </source>
</evidence>
<feature type="transmembrane region" description="Helical" evidence="4">
    <location>
        <begin position="47"/>
        <end position="63"/>
    </location>
</feature>
<keyword evidence="4" id="KW-1133">Transmembrane helix</keyword>
<evidence type="ECO:0000313" key="6">
    <source>
        <dbReference type="EMBL" id="MBP2178916.1"/>
    </source>
</evidence>
<dbReference type="SUPFAM" id="SSF55874">
    <property type="entry name" value="ATPase domain of HSP90 chaperone/DNA topoisomerase II/histidine kinase"/>
    <property type="match status" value="1"/>
</dbReference>
<dbReference type="EMBL" id="JAGGMS010000001">
    <property type="protein sequence ID" value="MBP2178916.1"/>
    <property type="molecule type" value="Genomic_DNA"/>
</dbReference>
<dbReference type="CDD" id="cd16917">
    <property type="entry name" value="HATPase_UhpB-NarQ-NarX-like"/>
    <property type="match status" value="1"/>
</dbReference>
<organism evidence="6 7">
    <name type="scientific">Amycolatopsis magusensis</name>
    <dbReference type="NCBI Taxonomy" id="882444"/>
    <lineage>
        <taxon>Bacteria</taxon>
        <taxon>Bacillati</taxon>
        <taxon>Actinomycetota</taxon>
        <taxon>Actinomycetes</taxon>
        <taxon>Pseudonocardiales</taxon>
        <taxon>Pseudonocardiaceae</taxon>
        <taxon>Amycolatopsis</taxon>
    </lineage>
</organism>
<keyword evidence="7" id="KW-1185">Reference proteome</keyword>
<dbReference type="InterPro" id="IPR036890">
    <property type="entry name" value="HATPase_C_sf"/>
</dbReference>
<dbReference type="RefSeq" id="WP_209662601.1">
    <property type="nucleotide sequence ID" value="NZ_JAGGMS010000001.1"/>
</dbReference>
<keyword evidence="1" id="KW-0808">Transferase</keyword>
<feature type="transmembrane region" description="Helical" evidence="4">
    <location>
        <begin position="23"/>
        <end position="41"/>
    </location>
</feature>
<dbReference type="PANTHER" id="PTHR24421">
    <property type="entry name" value="NITRATE/NITRITE SENSOR PROTEIN NARX-RELATED"/>
    <property type="match status" value="1"/>
</dbReference>
<feature type="domain" description="Histidine kinase/HSP90-like ATPase" evidence="5">
    <location>
        <begin position="284"/>
        <end position="368"/>
    </location>
</feature>
<dbReference type="GO" id="GO:0016301">
    <property type="term" value="F:kinase activity"/>
    <property type="evidence" value="ECO:0007669"/>
    <property type="project" value="UniProtKB-KW"/>
</dbReference>
<accession>A0ABS4PJV7</accession>
<evidence type="ECO:0000259" key="5">
    <source>
        <dbReference type="Pfam" id="PF02518"/>
    </source>
</evidence>
<sequence>MPVDQPTPGGPAEREVERAGRRYAVIVRTAVLLSVASLTLFTVPLDRSVAVVLALASWSAFYWGRASRVLVLDTAVIAVLCLGARWIDPVVLLHDSTSWVLVAVSITAVCHQWLCEPVPGFVLTVVLIAAYLAGSAIADPGGWTASLPLGLWTLAEAGLSRGLRVLVRKASRAVDRGTAVGERVRREAEIAAARRADEREHLATMHDTAAATLLAIGTGMVTGREPWLADRAARDLDVLAGRAELPEGQVDLAELLDEVARHSPVDAEIRVTEPICLPTRPAVALCRAAGEALENVARHAGVASAVVTLCRTGDSVRLEVTDTGRGFDPAAVPAQRHGLSRSIVDRVARIGGTAVVRSAPGSGTTVELAWHG</sequence>
<evidence type="ECO:0000256" key="1">
    <source>
        <dbReference type="ARBA" id="ARBA00022679"/>
    </source>
</evidence>
<protein>
    <submittedName>
        <fullName evidence="6">Signal transduction histidine kinase</fullName>
    </submittedName>
</protein>
<name>A0ABS4PJV7_9PSEU</name>
<keyword evidence="2 6" id="KW-0418">Kinase</keyword>